<dbReference type="HOGENOM" id="CLU_023736_1_0_9"/>
<protein>
    <recommendedName>
        <fullName evidence="2">Glycosyltransferase 2-like domain-containing protein</fullName>
    </recommendedName>
</protein>
<keyword evidence="1" id="KW-0802">TPR repeat</keyword>
<dbReference type="Pfam" id="PF00535">
    <property type="entry name" value="Glycos_transf_2"/>
    <property type="match status" value="1"/>
</dbReference>
<dbReference type="SUPFAM" id="SSF53448">
    <property type="entry name" value="Nucleotide-diphospho-sugar transferases"/>
    <property type="match status" value="1"/>
</dbReference>
<dbReference type="SMART" id="SM00028">
    <property type="entry name" value="TPR"/>
    <property type="match status" value="4"/>
</dbReference>
<dbReference type="Gene3D" id="1.25.40.10">
    <property type="entry name" value="Tetratricopeptide repeat domain"/>
    <property type="match status" value="2"/>
</dbReference>
<evidence type="ECO:0000313" key="3">
    <source>
        <dbReference type="EMBL" id="AJY74508.1"/>
    </source>
</evidence>
<sequence length="643" mass="75292">MIVKNEEEVLERCLDSVKDIADEIIIIDTGSTDRTKNIAAKYTKHIYDYVWTNDFAAARNEGIRRANSKWVLVMDADEYFNPADALKLRSFLETETPQESVIYAVNVVSFIGSSMEQSMINTGEVPRLFPNHSNLFFTRPIHEQLHSLNGTALTVYLAPVSMYHTGYLKGVVEAKEKSKRNASIFTELKKTTGYSAYDYYTIGNEYGIKDDIPKAIYYYERALKKSEKLTSRSWYPRCVISLIQCYLLQHRFYDAWTLIEQRLSNWRQYPEYNCFKGNIYYYLGLFEEAKLAYEETITAADELAKSTHLFWLDSAEFASTIPLQKLLEISNAENNTEKTIYYLTKLLMQNPYDYKALAQLMELLLLSDPPASVMTFLSRTYNENDVKHLLILFKVSLSLGSEELAAHYYHQLKTNDQELKPADLLDFYLLVGDRKRYESTLQQFEAHMKMSEELLVNRISASLIWNDSDYYNRISIEQNDGLFTTYKTYQQIINRENIDLESIQVSLIVYKLLSRLFQLRQYEIYDQLVNKISNSDIVNSLANFLYKKKQFDLSMNYYSILLQENQLDGTSLENLAFYHFNNGFVSEGLEFLEAAIEKRPHEPYLYVLYLQRCTDRVKKETYRQQFGFNYPQLKKIPAINKFL</sequence>
<accession>A0A0D5NHV6</accession>
<reference evidence="3 4" key="1">
    <citation type="journal article" date="2015" name="J. Biotechnol.">
        <title>Complete genome sequence of Paenibacillus beijingensis 7188(T) (=DSM 24997(T)), a novel rhizobacterium from jujube garden soil.</title>
        <authorList>
            <person name="Kwak Y."/>
            <person name="Shin J.H."/>
        </authorList>
    </citation>
    <scope>NUCLEOTIDE SEQUENCE [LARGE SCALE GENOMIC DNA]</scope>
    <source>
        <strain evidence="3 4">DSM 24997</strain>
    </source>
</reference>
<dbReference type="KEGG" id="pbj:VN24_07880"/>
<evidence type="ECO:0000313" key="4">
    <source>
        <dbReference type="Proteomes" id="UP000032633"/>
    </source>
</evidence>
<dbReference type="EMBL" id="CP011058">
    <property type="protein sequence ID" value="AJY74508.1"/>
    <property type="molecule type" value="Genomic_DNA"/>
</dbReference>
<dbReference type="SUPFAM" id="SSF48452">
    <property type="entry name" value="TPR-like"/>
    <property type="match status" value="2"/>
</dbReference>
<evidence type="ECO:0000259" key="2">
    <source>
        <dbReference type="Pfam" id="PF00535"/>
    </source>
</evidence>
<dbReference type="InterPro" id="IPR011990">
    <property type="entry name" value="TPR-like_helical_dom_sf"/>
</dbReference>
<dbReference type="Proteomes" id="UP000032633">
    <property type="component" value="Chromosome"/>
</dbReference>
<proteinExistence type="predicted"/>
<dbReference type="PANTHER" id="PTHR43630">
    <property type="entry name" value="POLY-BETA-1,6-N-ACETYL-D-GLUCOSAMINE SYNTHASE"/>
    <property type="match status" value="1"/>
</dbReference>
<dbReference type="InterPro" id="IPR019734">
    <property type="entry name" value="TPR_rpt"/>
</dbReference>
<dbReference type="AlphaFoldDB" id="A0A0D5NHV6"/>
<feature type="domain" description="Glycosyltransferase 2-like" evidence="2">
    <location>
        <begin position="1"/>
        <end position="96"/>
    </location>
</feature>
<organism evidence="3 4">
    <name type="scientific">Paenibacillus beijingensis</name>
    <dbReference type="NCBI Taxonomy" id="1126833"/>
    <lineage>
        <taxon>Bacteria</taxon>
        <taxon>Bacillati</taxon>
        <taxon>Bacillota</taxon>
        <taxon>Bacilli</taxon>
        <taxon>Bacillales</taxon>
        <taxon>Paenibacillaceae</taxon>
        <taxon>Paenibacillus</taxon>
    </lineage>
</organism>
<gene>
    <name evidence="3" type="ORF">VN24_07880</name>
</gene>
<dbReference type="STRING" id="1126833.VN24_07880"/>
<dbReference type="PANTHER" id="PTHR43630:SF2">
    <property type="entry name" value="GLYCOSYLTRANSFERASE"/>
    <property type="match status" value="1"/>
</dbReference>
<dbReference type="Gene3D" id="3.90.550.10">
    <property type="entry name" value="Spore Coat Polysaccharide Biosynthesis Protein SpsA, Chain A"/>
    <property type="match status" value="1"/>
</dbReference>
<dbReference type="InterPro" id="IPR001173">
    <property type="entry name" value="Glyco_trans_2-like"/>
</dbReference>
<dbReference type="RefSeq" id="WP_045669942.1">
    <property type="nucleotide sequence ID" value="NZ_CP011058.1"/>
</dbReference>
<dbReference type="PROSITE" id="PS50005">
    <property type="entry name" value="TPR"/>
    <property type="match status" value="1"/>
</dbReference>
<dbReference type="PATRIC" id="fig|1126833.4.peg.1735"/>
<dbReference type="InterPro" id="IPR029044">
    <property type="entry name" value="Nucleotide-diphossugar_trans"/>
</dbReference>
<reference evidence="4" key="2">
    <citation type="submission" date="2015-03" db="EMBL/GenBank/DDBJ databases">
        <title>Genome sequence of Paenibacillus beijingensis strain DSM 24997T.</title>
        <authorList>
            <person name="Kwak Y."/>
            <person name="Shin J.-H."/>
        </authorList>
    </citation>
    <scope>NUCLEOTIDE SEQUENCE [LARGE SCALE GENOMIC DNA]</scope>
    <source>
        <strain evidence="4">DSM 24997</strain>
    </source>
</reference>
<feature type="repeat" description="TPR" evidence="1">
    <location>
        <begin position="196"/>
        <end position="229"/>
    </location>
</feature>
<name>A0A0D5NHV6_9BACL</name>
<keyword evidence="4" id="KW-1185">Reference proteome</keyword>
<evidence type="ECO:0000256" key="1">
    <source>
        <dbReference type="PROSITE-ProRule" id="PRU00339"/>
    </source>
</evidence>